<reference evidence="2 3" key="1">
    <citation type="submission" date="2023-03" db="EMBL/GenBank/DDBJ databases">
        <title>High-quality genome of Scylla paramamosain provides insights in environmental adaptation.</title>
        <authorList>
            <person name="Zhang L."/>
        </authorList>
    </citation>
    <scope>NUCLEOTIDE SEQUENCE [LARGE SCALE GENOMIC DNA]</scope>
    <source>
        <strain evidence="2">LZ_2023a</strain>
        <tissue evidence="2">Muscle</tissue>
    </source>
</reference>
<proteinExistence type="predicted"/>
<keyword evidence="1" id="KW-0175">Coiled coil</keyword>
<organism evidence="2 3">
    <name type="scientific">Scylla paramamosain</name>
    <name type="common">Mud crab</name>
    <dbReference type="NCBI Taxonomy" id="85552"/>
    <lineage>
        <taxon>Eukaryota</taxon>
        <taxon>Metazoa</taxon>
        <taxon>Ecdysozoa</taxon>
        <taxon>Arthropoda</taxon>
        <taxon>Crustacea</taxon>
        <taxon>Multicrustacea</taxon>
        <taxon>Malacostraca</taxon>
        <taxon>Eumalacostraca</taxon>
        <taxon>Eucarida</taxon>
        <taxon>Decapoda</taxon>
        <taxon>Pleocyemata</taxon>
        <taxon>Brachyura</taxon>
        <taxon>Eubrachyura</taxon>
        <taxon>Portunoidea</taxon>
        <taxon>Portunidae</taxon>
        <taxon>Portuninae</taxon>
        <taxon>Scylla</taxon>
    </lineage>
</organism>
<sequence length="76" mass="9357">MPIKISPVMQFFVEREHRLLTEQVQARNNNLSMANEALQDQIRDLRHNLYMREEVDARRRRWQLSRLMHAQEAQRR</sequence>
<protein>
    <submittedName>
        <fullName evidence="2">Uncharacterized protein</fullName>
    </submittedName>
</protein>
<accession>A0AAW0V4A3</accession>
<evidence type="ECO:0000313" key="2">
    <source>
        <dbReference type="EMBL" id="KAK8405690.1"/>
    </source>
</evidence>
<dbReference type="Proteomes" id="UP001487740">
    <property type="component" value="Unassembled WGS sequence"/>
</dbReference>
<dbReference type="EMBL" id="JARAKH010000003">
    <property type="protein sequence ID" value="KAK8405690.1"/>
    <property type="molecule type" value="Genomic_DNA"/>
</dbReference>
<gene>
    <name evidence="2" type="ORF">O3P69_001889</name>
</gene>
<keyword evidence="3" id="KW-1185">Reference proteome</keyword>
<evidence type="ECO:0000256" key="1">
    <source>
        <dbReference type="SAM" id="Coils"/>
    </source>
</evidence>
<feature type="coiled-coil region" evidence="1">
    <location>
        <begin position="21"/>
        <end position="48"/>
    </location>
</feature>
<name>A0AAW0V4A3_SCYPA</name>
<evidence type="ECO:0000313" key="3">
    <source>
        <dbReference type="Proteomes" id="UP001487740"/>
    </source>
</evidence>
<dbReference type="AlphaFoldDB" id="A0AAW0V4A3"/>
<comment type="caution">
    <text evidence="2">The sequence shown here is derived from an EMBL/GenBank/DDBJ whole genome shotgun (WGS) entry which is preliminary data.</text>
</comment>